<organism evidence="2 3">
    <name type="scientific">Panagrolaimus superbus</name>
    <dbReference type="NCBI Taxonomy" id="310955"/>
    <lineage>
        <taxon>Eukaryota</taxon>
        <taxon>Metazoa</taxon>
        <taxon>Ecdysozoa</taxon>
        <taxon>Nematoda</taxon>
        <taxon>Chromadorea</taxon>
        <taxon>Rhabditida</taxon>
        <taxon>Tylenchina</taxon>
        <taxon>Panagrolaimomorpha</taxon>
        <taxon>Panagrolaimoidea</taxon>
        <taxon>Panagrolaimidae</taxon>
        <taxon>Panagrolaimus</taxon>
    </lineage>
</organism>
<dbReference type="Proteomes" id="UP000887577">
    <property type="component" value="Unplaced"/>
</dbReference>
<dbReference type="GO" id="GO:0005737">
    <property type="term" value="C:cytoplasm"/>
    <property type="evidence" value="ECO:0007669"/>
    <property type="project" value="InterPro"/>
</dbReference>
<proteinExistence type="predicted"/>
<evidence type="ECO:0000313" key="3">
    <source>
        <dbReference type="WBParaSite" id="PSU_v2.g7904.t1"/>
    </source>
</evidence>
<sequence>MAVILDGSLQSLEFSEAIKDSPAFRNLTVSMNNMWHDLDSSDSTANKAYSSISDALAQIVHLNKTLIEYSYPVLRVSLESFVKKELHGINESRQRFEQMSSDFDEAITKKASLNKTKTKELHDAKNSLMAIGTVNKKTKRLTT</sequence>
<protein>
    <submittedName>
        <fullName evidence="3">BAR domain-containing protein</fullName>
    </submittedName>
</protein>
<dbReference type="InterPro" id="IPR027267">
    <property type="entry name" value="AH/BAR_dom_sf"/>
</dbReference>
<evidence type="ECO:0000259" key="1">
    <source>
        <dbReference type="Pfam" id="PF16746"/>
    </source>
</evidence>
<keyword evidence="2" id="KW-1185">Reference proteome</keyword>
<dbReference type="Gene3D" id="1.20.1270.60">
    <property type="entry name" value="Arfaptin homology (AH) domain/BAR domain"/>
    <property type="match status" value="1"/>
</dbReference>
<dbReference type="WBParaSite" id="PSU_v2.g7904.t1">
    <property type="protein sequence ID" value="PSU_v2.g7904.t1"/>
    <property type="gene ID" value="PSU_v2.g7904"/>
</dbReference>
<accession>A0A914Z6E9</accession>
<dbReference type="InterPro" id="IPR004148">
    <property type="entry name" value="BAR_dom"/>
</dbReference>
<feature type="domain" description="BAR" evidence="1">
    <location>
        <begin position="40"/>
        <end position="130"/>
    </location>
</feature>
<dbReference type="AlphaFoldDB" id="A0A914Z6E9"/>
<reference evidence="3" key="1">
    <citation type="submission" date="2022-11" db="UniProtKB">
        <authorList>
            <consortium name="WormBaseParasite"/>
        </authorList>
    </citation>
    <scope>IDENTIFICATION</scope>
</reference>
<evidence type="ECO:0000313" key="2">
    <source>
        <dbReference type="Proteomes" id="UP000887577"/>
    </source>
</evidence>
<dbReference type="SUPFAM" id="SSF103657">
    <property type="entry name" value="BAR/IMD domain-like"/>
    <property type="match status" value="1"/>
</dbReference>
<name>A0A914Z6E9_9BILA</name>
<dbReference type="Pfam" id="PF16746">
    <property type="entry name" value="BAR_3"/>
    <property type="match status" value="1"/>
</dbReference>